<gene>
    <name evidence="5" type="ORF">SADO_03830</name>
</gene>
<dbReference type="PANTHER" id="PTHR47894">
    <property type="entry name" value="HTH-TYPE TRANSCRIPTIONAL REGULATOR GADX"/>
    <property type="match status" value="1"/>
</dbReference>
<sequence>MIAPARSGVLTVRANLLTSGDKRQTDSGMTSLVRNSALDGFGALVHELGGEPGRLLAVCGIPTDIETQEDAFLSYRALIALLELCAERLHCPDFGMRLARLQGMEILGPLAVVIRHAATVAEAIEQAAKYLHVFNPGQRITVRRDGAQVCLRFQIVLDNVPYTRQANERALVFLKRTIELGGDVPPPRRVLFSDSRLASLGVYREVFGTTELHFEQAVCGLDIDAATMQASLHRSNRHIRSMAIAFLEQTGGVRERQVSMRVREICRRLLPARGVSIDLAAEYLNLNRRTLQRRLVAEGTSFSAVLDDVRADLASRYLAERDLPLSHVAALLGYTEQSAFNRACRRWFAATPRMCREQILETDQNVSR</sequence>
<reference evidence="5 6" key="1">
    <citation type="submission" date="2013-03" db="EMBL/GenBank/DDBJ databases">
        <title>Salinisphaera dokdonensis CL-ES53 Genome Sequencing.</title>
        <authorList>
            <person name="Li C."/>
            <person name="Lai Q."/>
            <person name="Shao Z."/>
        </authorList>
    </citation>
    <scope>NUCLEOTIDE SEQUENCE [LARGE SCALE GENOMIC DNA]</scope>
    <source>
        <strain evidence="5 6">CL-ES53</strain>
    </source>
</reference>
<evidence type="ECO:0000313" key="6">
    <source>
        <dbReference type="Proteomes" id="UP001460888"/>
    </source>
</evidence>
<proteinExistence type="predicted"/>
<evidence type="ECO:0000256" key="1">
    <source>
        <dbReference type="ARBA" id="ARBA00023015"/>
    </source>
</evidence>
<dbReference type="EMBL" id="APND01000001">
    <property type="protein sequence ID" value="MES1928355.1"/>
    <property type="molecule type" value="Genomic_DNA"/>
</dbReference>
<organism evidence="5 6">
    <name type="scientific">Salinisphaera dokdonensis CL-ES53</name>
    <dbReference type="NCBI Taxonomy" id="1304272"/>
    <lineage>
        <taxon>Bacteria</taxon>
        <taxon>Pseudomonadati</taxon>
        <taxon>Pseudomonadota</taxon>
        <taxon>Gammaproteobacteria</taxon>
        <taxon>Salinisphaerales</taxon>
        <taxon>Salinisphaeraceae</taxon>
        <taxon>Salinisphaera</taxon>
    </lineage>
</organism>
<comment type="caution">
    <text evidence="5">The sequence shown here is derived from an EMBL/GenBank/DDBJ whole genome shotgun (WGS) entry which is preliminary data.</text>
</comment>
<dbReference type="SUPFAM" id="SSF46689">
    <property type="entry name" value="Homeodomain-like"/>
    <property type="match status" value="1"/>
</dbReference>
<dbReference type="SMART" id="SM00342">
    <property type="entry name" value="HTH_ARAC"/>
    <property type="match status" value="1"/>
</dbReference>
<evidence type="ECO:0000313" key="5">
    <source>
        <dbReference type="EMBL" id="MES1928355.1"/>
    </source>
</evidence>
<dbReference type="InterPro" id="IPR032687">
    <property type="entry name" value="AraC-type_N"/>
</dbReference>
<accession>A0ABV2AXH4</accession>
<name>A0ABV2AXH4_9GAMM</name>
<evidence type="ECO:0000259" key="4">
    <source>
        <dbReference type="PROSITE" id="PS01124"/>
    </source>
</evidence>
<dbReference type="InterPro" id="IPR009057">
    <property type="entry name" value="Homeodomain-like_sf"/>
</dbReference>
<dbReference type="Gene3D" id="1.10.10.60">
    <property type="entry name" value="Homeodomain-like"/>
    <property type="match status" value="1"/>
</dbReference>
<dbReference type="Proteomes" id="UP001460888">
    <property type="component" value="Unassembled WGS sequence"/>
</dbReference>
<dbReference type="InterPro" id="IPR018060">
    <property type="entry name" value="HTH_AraC"/>
</dbReference>
<dbReference type="Pfam" id="PF12833">
    <property type="entry name" value="HTH_18"/>
    <property type="match status" value="1"/>
</dbReference>
<keyword evidence="2" id="KW-0238">DNA-binding</keyword>
<evidence type="ECO:0000256" key="3">
    <source>
        <dbReference type="ARBA" id="ARBA00023163"/>
    </source>
</evidence>
<keyword evidence="6" id="KW-1185">Reference proteome</keyword>
<feature type="domain" description="HTH araC/xylS-type" evidence="4">
    <location>
        <begin position="260"/>
        <end position="358"/>
    </location>
</feature>
<keyword evidence="3" id="KW-0804">Transcription</keyword>
<protein>
    <submittedName>
        <fullName evidence="5">Virulence-regulating transcriptional regulator VirS (AraC/XylS family) protein</fullName>
    </submittedName>
</protein>
<dbReference type="PANTHER" id="PTHR47894:SF4">
    <property type="entry name" value="HTH-TYPE TRANSCRIPTIONAL REGULATOR GADX"/>
    <property type="match status" value="1"/>
</dbReference>
<dbReference type="PROSITE" id="PS01124">
    <property type="entry name" value="HTH_ARAC_FAMILY_2"/>
    <property type="match status" value="1"/>
</dbReference>
<dbReference type="Pfam" id="PF12625">
    <property type="entry name" value="Arabinose_bd"/>
    <property type="match status" value="1"/>
</dbReference>
<keyword evidence="1" id="KW-0805">Transcription regulation</keyword>
<evidence type="ECO:0000256" key="2">
    <source>
        <dbReference type="ARBA" id="ARBA00023125"/>
    </source>
</evidence>